<gene>
    <name evidence="2" type="ORF">Shyd_18660</name>
</gene>
<feature type="region of interest" description="Disordered" evidence="1">
    <location>
        <begin position="86"/>
        <end position="113"/>
    </location>
</feature>
<feature type="region of interest" description="Disordered" evidence="1">
    <location>
        <begin position="9"/>
        <end position="29"/>
    </location>
</feature>
<protein>
    <submittedName>
        <fullName evidence="2">Uncharacterized protein</fullName>
    </submittedName>
</protein>
<evidence type="ECO:0000313" key="2">
    <source>
        <dbReference type="EMBL" id="GHI20495.1"/>
    </source>
</evidence>
<evidence type="ECO:0000256" key="1">
    <source>
        <dbReference type="SAM" id="MobiDB-lite"/>
    </source>
</evidence>
<sequence>MRCAAVNRARSGAPCVSVTSPRPAASPTCAQRIRRDLEEAVTSSPKVIGRRTHCTLRPEGRLRHPAEALLSVGALLELFSADEGEPVRARGGTGVDARKPTGILSAPLAGGGR</sequence>
<reference evidence="2" key="1">
    <citation type="submission" date="2024-05" db="EMBL/GenBank/DDBJ databases">
        <title>Whole genome shotgun sequence of Streptomyces hydrogenans NBRC 13475.</title>
        <authorList>
            <person name="Komaki H."/>
            <person name="Tamura T."/>
        </authorList>
    </citation>
    <scope>NUCLEOTIDE SEQUENCE</scope>
    <source>
        <strain evidence="2">NBRC 13475</strain>
    </source>
</reference>
<accession>A0ABQ3P649</accession>
<dbReference type="EMBL" id="BNDW01000016">
    <property type="protein sequence ID" value="GHI20495.1"/>
    <property type="molecule type" value="Genomic_DNA"/>
</dbReference>
<name>A0ABQ3P649_9ACTN</name>
<evidence type="ECO:0000313" key="3">
    <source>
        <dbReference type="Proteomes" id="UP001052739"/>
    </source>
</evidence>
<keyword evidence="3" id="KW-1185">Reference proteome</keyword>
<organism evidence="2 3">
    <name type="scientific">Streptomyces hydrogenans</name>
    <dbReference type="NCBI Taxonomy" id="1873719"/>
    <lineage>
        <taxon>Bacteria</taxon>
        <taxon>Bacillati</taxon>
        <taxon>Actinomycetota</taxon>
        <taxon>Actinomycetes</taxon>
        <taxon>Kitasatosporales</taxon>
        <taxon>Streptomycetaceae</taxon>
        <taxon>Streptomyces</taxon>
    </lineage>
</organism>
<proteinExistence type="predicted"/>
<dbReference type="Proteomes" id="UP001052739">
    <property type="component" value="Unassembled WGS sequence"/>
</dbReference>
<comment type="caution">
    <text evidence="2">The sequence shown here is derived from an EMBL/GenBank/DDBJ whole genome shotgun (WGS) entry which is preliminary data.</text>
</comment>